<dbReference type="Pfam" id="PF08484">
    <property type="entry name" value="Methyltransf_14"/>
    <property type="match status" value="1"/>
</dbReference>
<evidence type="ECO:0000313" key="3">
    <source>
        <dbReference type="Proteomes" id="UP001262410"/>
    </source>
</evidence>
<dbReference type="GO" id="GO:0032259">
    <property type="term" value="P:methylation"/>
    <property type="evidence" value="ECO:0007669"/>
    <property type="project" value="UniProtKB-KW"/>
</dbReference>
<dbReference type="Gene3D" id="3.40.50.720">
    <property type="entry name" value="NAD(P)-binding Rossmann-like Domain"/>
    <property type="match status" value="1"/>
</dbReference>
<protein>
    <submittedName>
        <fullName evidence="2">SAM-dependent methyltransferase</fullName>
    </submittedName>
</protein>
<organism evidence="2 3">
    <name type="scientific">Inquilinus ginsengisoli</name>
    <dbReference type="NCBI Taxonomy" id="363840"/>
    <lineage>
        <taxon>Bacteria</taxon>
        <taxon>Pseudomonadati</taxon>
        <taxon>Pseudomonadota</taxon>
        <taxon>Alphaproteobacteria</taxon>
        <taxon>Rhodospirillales</taxon>
        <taxon>Rhodospirillaceae</taxon>
        <taxon>Inquilinus</taxon>
    </lineage>
</organism>
<comment type="caution">
    <text evidence="2">The sequence shown here is derived from an EMBL/GenBank/DDBJ whole genome shotgun (WGS) entry which is preliminary data.</text>
</comment>
<sequence length="392" mass="43241">MTVEIACPACGGEVGASFYDLPAIPTNSCLLINDRKAALAFPVAPLRLCLCPGCGFIFNAAWEESRTVYSEAYEETQGFSPTFNAFHERLARHLIDRHGLHGKRVIEIGCGKGEFLALLCRLGDNEGVGYDPTFVPGRLDDAAAGRVRFLRELFDETTGPIACDFLCCKMTLEHIPDVGRFVGMVRRALDGQEGTRVFFQVPNAKLVLQDEAFWDVYYEHCSYFTAHSLSGLFQRCGFAVDRVWTDYDDQYLMIEARPANAPVSVPADHAAVTETRQWADAFRQGVGATIAAWREQLMEAAASGRRTVLWGSGSKAVAFLTTVGLDGEVASVVDINPFRHGRYLPATGHEIISPDELSTTPPDLVVVMNSVYRDEIRKMLQAQGCVPELRCL</sequence>
<dbReference type="InterPro" id="IPR013691">
    <property type="entry name" value="MeTrfase_14"/>
</dbReference>
<reference evidence="2 3" key="1">
    <citation type="submission" date="2023-07" db="EMBL/GenBank/DDBJ databases">
        <title>Sorghum-associated microbial communities from plants grown in Nebraska, USA.</title>
        <authorList>
            <person name="Schachtman D."/>
        </authorList>
    </citation>
    <scope>NUCLEOTIDE SEQUENCE [LARGE SCALE GENOMIC DNA]</scope>
    <source>
        <strain evidence="2 3">584</strain>
    </source>
</reference>
<feature type="domain" description="C-methyltransferase" evidence="1">
    <location>
        <begin position="274"/>
        <end position="381"/>
    </location>
</feature>
<accession>A0ABU1JIV6</accession>
<keyword evidence="3" id="KW-1185">Reference proteome</keyword>
<keyword evidence="2" id="KW-0808">Transferase</keyword>
<dbReference type="GO" id="GO:0008168">
    <property type="term" value="F:methyltransferase activity"/>
    <property type="evidence" value="ECO:0007669"/>
    <property type="project" value="UniProtKB-KW"/>
</dbReference>
<dbReference type="Gene3D" id="3.40.50.150">
    <property type="entry name" value="Vaccinia Virus protein VP39"/>
    <property type="match status" value="1"/>
</dbReference>
<evidence type="ECO:0000313" key="2">
    <source>
        <dbReference type="EMBL" id="MDR6288237.1"/>
    </source>
</evidence>
<evidence type="ECO:0000259" key="1">
    <source>
        <dbReference type="Pfam" id="PF08484"/>
    </source>
</evidence>
<dbReference type="InterPro" id="IPR029063">
    <property type="entry name" value="SAM-dependent_MTases_sf"/>
</dbReference>
<name>A0ABU1JIV6_9PROT</name>
<gene>
    <name evidence="2" type="ORF">E9232_000736</name>
</gene>
<proteinExistence type="predicted"/>
<keyword evidence="2" id="KW-0489">Methyltransferase</keyword>
<dbReference type="EMBL" id="JAVDPW010000001">
    <property type="protein sequence ID" value="MDR6288237.1"/>
    <property type="molecule type" value="Genomic_DNA"/>
</dbReference>
<dbReference type="SUPFAM" id="SSF53335">
    <property type="entry name" value="S-adenosyl-L-methionine-dependent methyltransferases"/>
    <property type="match status" value="1"/>
</dbReference>
<dbReference type="Pfam" id="PF13489">
    <property type="entry name" value="Methyltransf_23"/>
    <property type="match status" value="1"/>
</dbReference>
<dbReference type="RefSeq" id="WP_309792205.1">
    <property type="nucleotide sequence ID" value="NZ_JAVDPW010000001.1"/>
</dbReference>
<dbReference type="Proteomes" id="UP001262410">
    <property type="component" value="Unassembled WGS sequence"/>
</dbReference>